<dbReference type="EC" id="3.6.1.9" evidence="4"/>
<dbReference type="AlphaFoldDB" id="A0A1H7J827"/>
<dbReference type="EMBL" id="FNZR01000002">
    <property type="protein sequence ID" value="SEK70120.1"/>
    <property type="molecule type" value="Genomic_DNA"/>
</dbReference>
<dbReference type="GO" id="GO:0009117">
    <property type="term" value="P:nucleotide metabolic process"/>
    <property type="evidence" value="ECO:0007669"/>
    <property type="project" value="UniProtKB-KW"/>
</dbReference>
<reference evidence="6" key="1">
    <citation type="submission" date="2016-10" db="EMBL/GenBank/DDBJ databases">
        <authorList>
            <person name="Varghese N."/>
            <person name="Submissions S."/>
        </authorList>
    </citation>
    <scope>NUCLEOTIDE SEQUENCE [LARGE SCALE GENOMIC DNA]</scope>
    <source>
        <strain evidence="6">Jip14</strain>
    </source>
</reference>
<organism evidence="5 6">
    <name type="scientific">Parapedobacter koreensis</name>
    <dbReference type="NCBI Taxonomy" id="332977"/>
    <lineage>
        <taxon>Bacteria</taxon>
        <taxon>Pseudomonadati</taxon>
        <taxon>Bacteroidota</taxon>
        <taxon>Sphingobacteriia</taxon>
        <taxon>Sphingobacteriales</taxon>
        <taxon>Sphingobacteriaceae</taxon>
        <taxon>Parapedobacter</taxon>
    </lineage>
</organism>
<evidence type="ECO:0000256" key="1">
    <source>
        <dbReference type="ARBA" id="ARBA00001968"/>
    </source>
</evidence>
<dbReference type="STRING" id="332977.SAMN05421740_102467"/>
<comment type="catalytic activity">
    <reaction evidence="4">
        <text>dTTP + H2O = dTMP + diphosphate + H(+)</text>
        <dbReference type="Rhea" id="RHEA:28534"/>
        <dbReference type="ChEBI" id="CHEBI:15377"/>
        <dbReference type="ChEBI" id="CHEBI:15378"/>
        <dbReference type="ChEBI" id="CHEBI:33019"/>
        <dbReference type="ChEBI" id="CHEBI:37568"/>
        <dbReference type="ChEBI" id="CHEBI:63528"/>
        <dbReference type="EC" id="3.6.1.9"/>
    </reaction>
</comment>
<evidence type="ECO:0000313" key="5">
    <source>
        <dbReference type="EMBL" id="SEK70120.1"/>
    </source>
</evidence>
<gene>
    <name evidence="5" type="ORF">SAMN05421740_102467</name>
</gene>
<feature type="active site" description="Proton acceptor" evidence="4">
    <location>
        <position position="68"/>
    </location>
</feature>
<keyword evidence="2 4" id="KW-0378">Hydrolase</keyword>
<proteinExistence type="inferred from homology"/>
<comment type="caution">
    <text evidence="4">Lacks conserved residue(s) required for the propagation of feature annotation.</text>
</comment>
<feature type="site" description="Important for substrate specificity" evidence="4">
    <location>
        <position position="69"/>
    </location>
</feature>
<dbReference type="NCBIfam" id="TIGR00172">
    <property type="entry name" value="maf"/>
    <property type="match status" value="1"/>
</dbReference>
<sequence>MKIILASQSPRRKELLSLMGIPFEVVVKAVDESFPDQADPITAAQYVAEKKARAFITDITDELVIAADTMVAIDGLVLGKPADKAQATDMLMQLSGRKHEVITAVALLHQGDITIFYEVTAVYFRTLAPGEITHYIDHYQPFDKAGAYGIQEWIGAVAIEKIEGSYTNVVGLPTARLSVELQRYGLS</sequence>
<comment type="cofactor">
    <cofactor evidence="1 4">
        <name>a divalent metal cation</name>
        <dbReference type="ChEBI" id="CHEBI:60240"/>
    </cofactor>
</comment>
<dbReference type="GO" id="GO:0005737">
    <property type="term" value="C:cytoplasm"/>
    <property type="evidence" value="ECO:0007669"/>
    <property type="project" value="UniProtKB-SubCell"/>
</dbReference>
<dbReference type="Pfam" id="PF02545">
    <property type="entry name" value="Maf"/>
    <property type="match status" value="1"/>
</dbReference>
<dbReference type="PANTHER" id="PTHR43213">
    <property type="entry name" value="BIFUNCTIONAL DTTP/UTP PYROPHOSPHATASE/METHYLTRANSFERASE PROTEIN-RELATED"/>
    <property type="match status" value="1"/>
</dbReference>
<evidence type="ECO:0000256" key="2">
    <source>
        <dbReference type="ARBA" id="ARBA00022801"/>
    </source>
</evidence>
<comment type="subcellular location">
    <subcellularLocation>
        <location evidence="4">Cytoplasm</location>
    </subcellularLocation>
</comment>
<dbReference type="CDD" id="cd00555">
    <property type="entry name" value="Maf"/>
    <property type="match status" value="1"/>
</dbReference>
<comment type="catalytic activity">
    <reaction evidence="4">
        <text>UTP + H2O = UMP + diphosphate + H(+)</text>
        <dbReference type="Rhea" id="RHEA:29395"/>
        <dbReference type="ChEBI" id="CHEBI:15377"/>
        <dbReference type="ChEBI" id="CHEBI:15378"/>
        <dbReference type="ChEBI" id="CHEBI:33019"/>
        <dbReference type="ChEBI" id="CHEBI:46398"/>
        <dbReference type="ChEBI" id="CHEBI:57865"/>
        <dbReference type="EC" id="3.6.1.9"/>
    </reaction>
</comment>
<keyword evidence="4" id="KW-0963">Cytoplasm</keyword>
<dbReference type="Proteomes" id="UP000198916">
    <property type="component" value="Unassembled WGS sequence"/>
</dbReference>
<protein>
    <recommendedName>
        <fullName evidence="4">dTTP/UTP pyrophosphatase</fullName>
        <shortName evidence="4">dTTPase/UTPase</shortName>
        <ecNumber evidence="4">3.6.1.9</ecNumber>
    </recommendedName>
    <alternativeName>
        <fullName evidence="4">Nucleoside triphosphate pyrophosphatase</fullName>
    </alternativeName>
    <alternativeName>
        <fullName evidence="4">Nucleotide pyrophosphatase</fullName>
        <shortName evidence="4">Nucleotide PPase</shortName>
    </alternativeName>
</protein>
<comment type="similarity">
    <text evidence="4">Belongs to the Maf family. YhdE subfamily.</text>
</comment>
<dbReference type="GO" id="GO:0036218">
    <property type="term" value="F:dTTP diphosphatase activity"/>
    <property type="evidence" value="ECO:0007669"/>
    <property type="project" value="RHEA"/>
</dbReference>
<accession>A0A1H7J827</accession>
<keyword evidence="3 4" id="KW-0546">Nucleotide metabolism</keyword>
<dbReference type="PIRSF" id="PIRSF006305">
    <property type="entry name" value="Maf"/>
    <property type="match status" value="1"/>
</dbReference>
<keyword evidence="6" id="KW-1185">Reference proteome</keyword>
<evidence type="ECO:0000313" key="6">
    <source>
        <dbReference type="Proteomes" id="UP000198916"/>
    </source>
</evidence>
<evidence type="ECO:0000256" key="3">
    <source>
        <dbReference type="ARBA" id="ARBA00023080"/>
    </source>
</evidence>
<dbReference type="InterPro" id="IPR003697">
    <property type="entry name" value="Maf-like"/>
</dbReference>
<dbReference type="InterPro" id="IPR029001">
    <property type="entry name" value="ITPase-like_fam"/>
</dbReference>
<dbReference type="GO" id="GO:0036221">
    <property type="term" value="F:UTP diphosphatase activity"/>
    <property type="evidence" value="ECO:0007669"/>
    <property type="project" value="RHEA"/>
</dbReference>
<dbReference type="PANTHER" id="PTHR43213:SF5">
    <property type="entry name" value="BIFUNCTIONAL DTTP_UTP PYROPHOSPHATASE_METHYLTRANSFERASE PROTEIN-RELATED"/>
    <property type="match status" value="1"/>
</dbReference>
<dbReference type="Gene3D" id="3.90.950.10">
    <property type="match status" value="1"/>
</dbReference>
<name>A0A1H7J827_9SPHI</name>
<dbReference type="RefSeq" id="WP_090603691.1">
    <property type="nucleotide sequence ID" value="NZ_FNZR01000002.1"/>
</dbReference>
<dbReference type="SUPFAM" id="SSF52972">
    <property type="entry name" value="ITPase-like"/>
    <property type="match status" value="1"/>
</dbReference>
<dbReference type="OrthoDB" id="9807767at2"/>
<comment type="function">
    <text evidence="4">Nucleoside triphosphate pyrophosphatase that hydrolyzes dTTP and UTP. May have a dual role in cell division arrest and in preventing the incorporation of modified nucleotides into cellular nucleic acids.</text>
</comment>
<feature type="site" description="Important for substrate specificity" evidence="4">
    <location>
        <position position="11"/>
    </location>
</feature>
<dbReference type="HAMAP" id="MF_00528">
    <property type="entry name" value="Maf"/>
    <property type="match status" value="1"/>
</dbReference>
<evidence type="ECO:0000256" key="4">
    <source>
        <dbReference type="HAMAP-Rule" id="MF_00528"/>
    </source>
</evidence>
<feature type="site" description="Important for substrate specificity" evidence="4">
    <location>
        <position position="151"/>
    </location>
</feature>